<dbReference type="SFLD" id="SFLDG01129">
    <property type="entry name" value="C1.5:_HAD__Beta-PGM__Phosphata"/>
    <property type="match status" value="1"/>
</dbReference>
<dbReference type="InterPro" id="IPR023214">
    <property type="entry name" value="HAD_sf"/>
</dbReference>
<dbReference type="InterPro" id="IPR006439">
    <property type="entry name" value="HAD-SF_hydro_IA"/>
</dbReference>
<dbReference type="InterPro" id="IPR052898">
    <property type="entry name" value="ACAD10-like"/>
</dbReference>
<dbReference type="CDD" id="cd02603">
    <property type="entry name" value="HAD_sEH-N_like"/>
    <property type="match status" value="1"/>
</dbReference>
<dbReference type="OrthoDB" id="9795007at2"/>
<gene>
    <name evidence="1" type="ORF">F1721_24110</name>
</gene>
<dbReference type="Gene3D" id="3.40.50.1000">
    <property type="entry name" value="HAD superfamily/HAD-like"/>
    <property type="match status" value="1"/>
</dbReference>
<dbReference type="Pfam" id="PF00702">
    <property type="entry name" value="Hydrolase"/>
    <property type="match status" value="1"/>
</dbReference>
<dbReference type="Proteomes" id="UP000323946">
    <property type="component" value="Unassembled WGS sequence"/>
</dbReference>
<evidence type="ECO:0000313" key="1">
    <source>
        <dbReference type="EMBL" id="KAA5830176.1"/>
    </source>
</evidence>
<name>A0A5M7BJI5_SACHI</name>
<sequence length="223" mass="24144">MGSGDATRPVRAVVFDYGGVLTTSSRAALHAWMDQEGIRPETFSAAIKEWLSRTAPPGTPIHRLETGELSAEEFNRTLAQRLRTLDGGPVAPDGLLQRMFARMVSEPAMLDLVRALRAGGVRTALLSNSWGNDYPWDLLDGLFDVAVISADVRLRKPDPRIYRLVLDRLDLPAAEAVLVDDGAPNVEAAERLGMRAVLHTGAAETRARLAQLVPGAVPQGKES</sequence>
<dbReference type="SFLD" id="SFLDS00003">
    <property type="entry name" value="Haloacid_Dehalogenase"/>
    <property type="match status" value="1"/>
</dbReference>
<dbReference type="SUPFAM" id="SSF56784">
    <property type="entry name" value="HAD-like"/>
    <property type="match status" value="1"/>
</dbReference>
<dbReference type="PANTHER" id="PTHR47829">
    <property type="entry name" value="HYDROLASE, PUTATIVE (AFU_ORTHOLOGUE AFUA_1G12880)-RELATED"/>
    <property type="match status" value="1"/>
</dbReference>
<evidence type="ECO:0000313" key="2">
    <source>
        <dbReference type="Proteomes" id="UP000323946"/>
    </source>
</evidence>
<accession>A0A5M7BJI5</accession>
<dbReference type="EMBL" id="VWPH01000011">
    <property type="protein sequence ID" value="KAA5830176.1"/>
    <property type="molecule type" value="Genomic_DNA"/>
</dbReference>
<proteinExistence type="predicted"/>
<dbReference type="Gene3D" id="1.10.150.240">
    <property type="entry name" value="Putative phosphatase, domain 2"/>
    <property type="match status" value="1"/>
</dbReference>
<dbReference type="InterPro" id="IPR036412">
    <property type="entry name" value="HAD-like_sf"/>
</dbReference>
<keyword evidence="2" id="KW-1185">Reference proteome</keyword>
<dbReference type="PRINTS" id="PR00413">
    <property type="entry name" value="HADHALOGNASE"/>
</dbReference>
<protein>
    <submittedName>
        <fullName evidence="1">HAD family phosphatase</fullName>
    </submittedName>
</protein>
<dbReference type="SMR" id="A0A5M7BJI5"/>
<reference evidence="1 2" key="1">
    <citation type="submission" date="2019-09" db="EMBL/GenBank/DDBJ databases">
        <title>Draft genome sequence of the thermophilic Saccharopolyspora hirsuta VKM Ac-666T.</title>
        <authorList>
            <person name="Lobastova T.G."/>
            <person name="Fokina V."/>
            <person name="Bragin E.Y."/>
            <person name="Shtratnikova V.Y."/>
            <person name="Starodumova I.P."/>
            <person name="Tarlachkov S.V."/>
            <person name="Donova M.V."/>
        </authorList>
    </citation>
    <scope>NUCLEOTIDE SEQUENCE [LARGE SCALE GENOMIC DNA]</scope>
    <source>
        <strain evidence="1 2">VKM Ac-666</strain>
    </source>
</reference>
<dbReference type="RefSeq" id="WP_150069031.1">
    <property type="nucleotide sequence ID" value="NZ_VWPH01000011.1"/>
</dbReference>
<dbReference type="NCBIfam" id="TIGR01509">
    <property type="entry name" value="HAD-SF-IA-v3"/>
    <property type="match status" value="1"/>
</dbReference>
<dbReference type="InterPro" id="IPR023198">
    <property type="entry name" value="PGP-like_dom2"/>
</dbReference>
<dbReference type="PANTHER" id="PTHR47829:SF1">
    <property type="entry name" value="HAD FAMILY PHOSPHATASE"/>
    <property type="match status" value="1"/>
</dbReference>
<dbReference type="AlphaFoldDB" id="A0A5M7BJI5"/>
<organism evidence="1 2">
    <name type="scientific">Saccharopolyspora hirsuta</name>
    <dbReference type="NCBI Taxonomy" id="1837"/>
    <lineage>
        <taxon>Bacteria</taxon>
        <taxon>Bacillati</taxon>
        <taxon>Actinomycetota</taxon>
        <taxon>Actinomycetes</taxon>
        <taxon>Pseudonocardiales</taxon>
        <taxon>Pseudonocardiaceae</taxon>
        <taxon>Saccharopolyspora</taxon>
    </lineage>
</organism>
<comment type="caution">
    <text evidence="1">The sequence shown here is derived from an EMBL/GenBank/DDBJ whole genome shotgun (WGS) entry which is preliminary data.</text>
</comment>